<evidence type="ECO:0000313" key="3">
    <source>
        <dbReference type="Proteomes" id="UP000624244"/>
    </source>
</evidence>
<dbReference type="EMBL" id="WNKQ01000010">
    <property type="protein sequence ID" value="KAF5849042.1"/>
    <property type="molecule type" value="Genomic_DNA"/>
</dbReference>
<feature type="region of interest" description="Disordered" evidence="1">
    <location>
        <begin position="35"/>
        <end position="61"/>
    </location>
</feature>
<comment type="caution">
    <text evidence="2">The sequence shown here is derived from an EMBL/GenBank/DDBJ whole genome shotgun (WGS) entry which is preliminary data.</text>
</comment>
<feature type="compositionally biased region" description="Polar residues" evidence="1">
    <location>
        <begin position="42"/>
        <end position="61"/>
    </location>
</feature>
<gene>
    <name evidence="2" type="ORF">GGP41_010139</name>
</gene>
<organism evidence="2 3">
    <name type="scientific">Cochliobolus sativus</name>
    <name type="common">Common root rot and spot blotch fungus</name>
    <name type="synonym">Bipolaris sorokiniana</name>
    <dbReference type="NCBI Taxonomy" id="45130"/>
    <lineage>
        <taxon>Eukaryota</taxon>
        <taxon>Fungi</taxon>
        <taxon>Dikarya</taxon>
        <taxon>Ascomycota</taxon>
        <taxon>Pezizomycotina</taxon>
        <taxon>Dothideomycetes</taxon>
        <taxon>Pleosporomycetidae</taxon>
        <taxon>Pleosporales</taxon>
        <taxon>Pleosporineae</taxon>
        <taxon>Pleosporaceae</taxon>
        <taxon>Bipolaris</taxon>
    </lineage>
</organism>
<accession>A0A8H5ZGV3</accession>
<dbReference type="Proteomes" id="UP000624244">
    <property type="component" value="Unassembled WGS sequence"/>
</dbReference>
<reference evidence="2" key="1">
    <citation type="submission" date="2019-11" db="EMBL/GenBank/DDBJ databases">
        <title>Bipolaris sorokiniana Genome sequencing.</title>
        <authorList>
            <person name="Wang H."/>
        </authorList>
    </citation>
    <scope>NUCLEOTIDE SEQUENCE</scope>
</reference>
<dbReference type="AlphaFoldDB" id="A0A8H5ZGV3"/>
<evidence type="ECO:0000313" key="2">
    <source>
        <dbReference type="EMBL" id="KAF5849042.1"/>
    </source>
</evidence>
<name>A0A8H5ZGV3_COCSA</name>
<evidence type="ECO:0000256" key="1">
    <source>
        <dbReference type="SAM" id="MobiDB-lite"/>
    </source>
</evidence>
<sequence>MPTSIPAEVFHLLNAKTVIMLSATYLRNRSHAAKEKAKMRLTQPSSWQLPKKNSSNAPSYV</sequence>
<protein>
    <submittedName>
        <fullName evidence="2">Uncharacterized protein</fullName>
    </submittedName>
</protein>
<proteinExistence type="predicted"/>